<evidence type="ECO:0000256" key="2">
    <source>
        <dbReference type="ARBA" id="ARBA00022827"/>
    </source>
</evidence>
<dbReference type="OrthoDB" id="9811557at2"/>
<name>A0A5R9J5X6_9PROT</name>
<dbReference type="AlphaFoldDB" id="A0A5R9J5X6"/>
<evidence type="ECO:0000256" key="1">
    <source>
        <dbReference type="ARBA" id="ARBA00022630"/>
    </source>
</evidence>
<dbReference type="Gene3D" id="3.30.465.10">
    <property type="match status" value="1"/>
</dbReference>
<proteinExistence type="predicted"/>
<keyword evidence="1" id="KW-0285">Flavoprotein</keyword>
<evidence type="ECO:0000313" key="5">
    <source>
        <dbReference type="Proteomes" id="UP000305654"/>
    </source>
</evidence>
<dbReference type="InterPro" id="IPR016166">
    <property type="entry name" value="FAD-bd_PCMH"/>
</dbReference>
<reference evidence="4 5" key="1">
    <citation type="submission" date="2019-05" db="EMBL/GenBank/DDBJ databases">
        <authorList>
            <person name="Pankratov T."/>
            <person name="Grouzdev D."/>
        </authorList>
    </citation>
    <scope>NUCLEOTIDE SEQUENCE [LARGE SCALE GENOMIC DNA]</scope>
    <source>
        <strain evidence="4 5">KEBCLARHB70R</strain>
    </source>
</reference>
<dbReference type="PROSITE" id="PS51387">
    <property type="entry name" value="FAD_PCMH"/>
    <property type="match status" value="1"/>
</dbReference>
<keyword evidence="2" id="KW-0274">FAD</keyword>
<feature type="domain" description="FAD-binding PCMH-type" evidence="3">
    <location>
        <begin position="1"/>
        <end position="182"/>
    </location>
</feature>
<dbReference type="RefSeq" id="WP_138325094.1">
    <property type="nucleotide sequence ID" value="NZ_VCDI01000002.1"/>
</dbReference>
<dbReference type="PANTHER" id="PTHR11748">
    <property type="entry name" value="D-LACTATE DEHYDROGENASE"/>
    <property type="match status" value="1"/>
</dbReference>
<dbReference type="GO" id="GO:0019154">
    <property type="term" value="F:glycolate dehydrogenase activity"/>
    <property type="evidence" value="ECO:0007669"/>
    <property type="project" value="UniProtKB-EC"/>
</dbReference>
<dbReference type="InterPro" id="IPR036318">
    <property type="entry name" value="FAD-bd_PCMH-like_sf"/>
</dbReference>
<sequence length="409" mass="42062">MTSFRPTSAAEVAEIVTWAAAERQPLEIVGGGSKCGLGRANRPEHRLEVAALSGILDYEPPELVLTAQAATPMRAIAAALDAERQMLAFEPPDWSALLGTSGSEPTLGGVVATNLAGPRRVRAGAARDHFLGFAAVNGRGEAWKAGGKVVKNVTGYDLCKLQAGAYGTLSVLTELSVRVLPRPEQECSVLLAGLEDEAAIRAMAAALNTPHEVSSVAHLPAAVAARVAGPAGAGGSLTVLRLEGPGPSVAYRAEALQAEALRQGRECHLLDHASSTAVWAAIGAVQPLLARTDSVVWRVCPTPASAASVLHAIQAARIGAEGFYDWGGGLLWVSLAPDQAGDDCGAAIVRGAVAAAGGHAMLLRAPDPARASVPVFQPEPASLRALAQRVKSGFDPVGILNPGRMQEGV</sequence>
<accession>A0A5R9J5X6</accession>
<keyword evidence="4" id="KW-0560">Oxidoreductase</keyword>
<dbReference type="GO" id="GO:0071949">
    <property type="term" value="F:FAD binding"/>
    <property type="evidence" value="ECO:0007669"/>
    <property type="project" value="InterPro"/>
</dbReference>
<dbReference type="SUPFAM" id="SSF55103">
    <property type="entry name" value="FAD-linked oxidases, C-terminal domain"/>
    <property type="match status" value="1"/>
</dbReference>
<keyword evidence="5" id="KW-1185">Reference proteome</keyword>
<dbReference type="NCBIfam" id="NF008439">
    <property type="entry name" value="PRK11282.1"/>
    <property type="match status" value="1"/>
</dbReference>
<organism evidence="4 5">
    <name type="scientific">Lichenicoccus roseus</name>
    <dbReference type="NCBI Taxonomy" id="2683649"/>
    <lineage>
        <taxon>Bacteria</taxon>
        <taxon>Pseudomonadati</taxon>
        <taxon>Pseudomonadota</taxon>
        <taxon>Alphaproteobacteria</taxon>
        <taxon>Acetobacterales</taxon>
        <taxon>Acetobacteraceae</taxon>
        <taxon>Lichenicoccus</taxon>
    </lineage>
</organism>
<gene>
    <name evidence="4" type="primary">glcE</name>
    <name evidence="4" type="ORF">FE263_06140</name>
</gene>
<evidence type="ECO:0000259" key="3">
    <source>
        <dbReference type="PROSITE" id="PS51387"/>
    </source>
</evidence>
<dbReference type="SUPFAM" id="SSF56176">
    <property type="entry name" value="FAD-binding/transporter-associated domain-like"/>
    <property type="match status" value="1"/>
</dbReference>
<dbReference type="EMBL" id="VCDI01000002">
    <property type="protein sequence ID" value="TLU73020.1"/>
    <property type="molecule type" value="Genomic_DNA"/>
</dbReference>
<dbReference type="PANTHER" id="PTHR11748:SF103">
    <property type="entry name" value="GLYCOLATE OXIDASE SUBUNIT GLCE"/>
    <property type="match status" value="1"/>
</dbReference>
<protein>
    <submittedName>
        <fullName evidence="4">Glycolate oxidase subunit GlcE</fullName>
        <ecNumber evidence="4">1.1.99.14</ecNumber>
    </submittedName>
</protein>
<dbReference type="InterPro" id="IPR006094">
    <property type="entry name" value="Oxid_FAD_bind_N"/>
</dbReference>
<dbReference type="InterPro" id="IPR016164">
    <property type="entry name" value="FAD-linked_Oxase-like_C"/>
</dbReference>
<dbReference type="EC" id="1.1.99.14" evidence="4"/>
<dbReference type="Pfam" id="PF01565">
    <property type="entry name" value="FAD_binding_4"/>
    <property type="match status" value="1"/>
</dbReference>
<dbReference type="InterPro" id="IPR016169">
    <property type="entry name" value="FAD-bd_PCMH_sub2"/>
</dbReference>
<dbReference type="Proteomes" id="UP000305654">
    <property type="component" value="Unassembled WGS sequence"/>
</dbReference>
<evidence type="ECO:0000313" key="4">
    <source>
        <dbReference type="EMBL" id="TLU73020.1"/>
    </source>
</evidence>
<comment type="caution">
    <text evidence="4">The sequence shown here is derived from an EMBL/GenBank/DDBJ whole genome shotgun (WGS) entry which is preliminary data.</text>
</comment>